<protein>
    <submittedName>
        <fullName evidence="1">Uncharacterized protein</fullName>
    </submittedName>
</protein>
<evidence type="ECO:0000313" key="2">
    <source>
        <dbReference type="Proteomes" id="UP001214250"/>
    </source>
</evidence>
<name>A0ABY7W263_9BACT</name>
<gene>
    <name evidence="1" type="ORF">PQO03_14790</name>
</gene>
<evidence type="ECO:0000313" key="1">
    <source>
        <dbReference type="EMBL" id="WDE99101.1"/>
    </source>
</evidence>
<dbReference type="Proteomes" id="UP001214250">
    <property type="component" value="Chromosome 2"/>
</dbReference>
<proteinExistence type="predicted"/>
<dbReference type="RefSeq" id="WP_274153963.1">
    <property type="nucleotide sequence ID" value="NZ_CP117812.1"/>
</dbReference>
<keyword evidence="2" id="KW-1185">Reference proteome</keyword>
<sequence>MSLEFISKAKTILAQTNDLCDCYHEAELTGNDNLELSAQLYYAPKDKYMEFIYTPEIAPCSDVLTQGELIITDKLIELYPEDKGLSYINAQSYIGLKTPKGLRALLSSKSLSSPQELLNLLKNL</sequence>
<dbReference type="EMBL" id="CP117812">
    <property type="protein sequence ID" value="WDE99101.1"/>
    <property type="molecule type" value="Genomic_DNA"/>
</dbReference>
<reference evidence="1 2" key="1">
    <citation type="submission" date="2023-02" db="EMBL/GenBank/DDBJ databases">
        <title>Genome sequence of Lentisphaera profundi SAORIC-696.</title>
        <authorList>
            <person name="Kim e."/>
            <person name="Cho J.-C."/>
            <person name="Choi A."/>
            <person name="Kang I."/>
        </authorList>
    </citation>
    <scope>NUCLEOTIDE SEQUENCE [LARGE SCALE GENOMIC DNA]</scope>
    <source>
        <strain evidence="1 2">SAORIC-696</strain>
    </source>
</reference>
<accession>A0ABY7W263</accession>
<organism evidence="1 2">
    <name type="scientific">Lentisphaera profundi</name>
    <dbReference type="NCBI Taxonomy" id="1658616"/>
    <lineage>
        <taxon>Bacteria</taxon>
        <taxon>Pseudomonadati</taxon>
        <taxon>Lentisphaerota</taxon>
        <taxon>Lentisphaeria</taxon>
        <taxon>Lentisphaerales</taxon>
        <taxon>Lentisphaeraceae</taxon>
        <taxon>Lentisphaera</taxon>
    </lineage>
</organism>